<organism evidence="2 3">
    <name type="scientific">Methanobrevibacter thaueri</name>
    <dbReference type="NCBI Taxonomy" id="190975"/>
    <lineage>
        <taxon>Archaea</taxon>
        <taxon>Methanobacteriati</taxon>
        <taxon>Methanobacteriota</taxon>
        <taxon>Methanomada group</taxon>
        <taxon>Methanobacteria</taxon>
        <taxon>Methanobacteriales</taxon>
        <taxon>Methanobacteriaceae</taxon>
        <taxon>Methanobrevibacter</taxon>
    </lineage>
</organism>
<dbReference type="EMBL" id="SUTK01000010">
    <property type="protein sequence ID" value="MBE6501474.1"/>
    <property type="molecule type" value="Genomic_DNA"/>
</dbReference>
<dbReference type="Pfam" id="PF11824">
    <property type="entry name" value="DUF3344"/>
    <property type="match status" value="3"/>
</dbReference>
<gene>
    <name evidence="2" type="ORF">E7Z79_03430</name>
</gene>
<dbReference type="Gene3D" id="2.60.40.10">
    <property type="entry name" value="Immunoglobulins"/>
    <property type="match status" value="1"/>
</dbReference>
<dbReference type="InterPro" id="IPR021779">
    <property type="entry name" value="DUF3344"/>
</dbReference>
<dbReference type="Proteomes" id="UP000783037">
    <property type="component" value="Unassembled WGS sequence"/>
</dbReference>
<protein>
    <submittedName>
        <fullName evidence="2">DUF3344 domain-containing protein</fullName>
    </submittedName>
</protein>
<name>A0A8T3VDZ7_9EURY</name>
<feature type="domain" description="DUF3344" evidence="1">
    <location>
        <begin position="488"/>
        <end position="734"/>
    </location>
</feature>
<evidence type="ECO:0000259" key="1">
    <source>
        <dbReference type="Pfam" id="PF11824"/>
    </source>
</evidence>
<proteinExistence type="predicted"/>
<accession>A0A8T3VDZ7</accession>
<sequence length="1333" mass="147653">MFNKKFLLIILTLIIIVNAGIVFAEDTNDLNQTCSDSDILSIDDKSVDLQEVESSSDDGKLAGSNEDILKDTVISDDIPLVEKGVVSGGVDLTATHPWGPSDSVNGNRGGITYLIPSEATDIKFAYVYVNVYAGTAQPTYDIIANTTITTVNATSTHSEYLWYPSGVTDGTRFVLNDYIDKVYSDYMIFYNITDMVQGLNGTSVSVDVLSLPGNRQFDGRIKLVSLILAYDDGDDDEVFYQFNAGQAWTDAKTGVSFDAGEFELGENGKATLTNIGLSSNDAFYELNGMPLISQEDYGDVYIDGSYYQYHEWDLTELFDSELYLECTASSSGWASFKEAMSLLVVDNSYYSRESVGGEELSFRTEYSSGTTPIILVYAGTNNTVTASVKVNNAGNYNLKLLADGVEVDSVNVNLQKLVATTVHLTDPTIRAVDKNTDYKANHDKTNYTLLLYYDGEMVNSFSSLIPILYNGLLSKDFAYETGYDIPFSYNASITGDIVVKVKEETSYLDRKDLNRTDVWNLELPSGSNLVKAFIYVPYNYYIPNYLNNITENENLIEATFNGNKLNVCGYYRDQSNILHAFTTEYPYAVYGYGVFIYDVTEYLRNGDNTLFLKKFDEYPALNPSTLIYMYNKTGSDTLKFIYIDNTADILENSYNVANRPVELNTRFNVSSELVQSADFYVFAATDDSGDDAYIVFNGERTKWTIEGRQTSLKKLDIKRTVKDINNVTVGAYSNVPGYRLFALQQIMVLTKKIQTSVSSINTEYDNVAFAGTSNKVYVEIKNTRSGEFTIHLYADGAFIGSQDIVLNGKSTIISFVDPTIRPIDANTVYGGDNDKVNYTAEIIFNGEKIGSYSISAPILYDGYLGKDFSYPSNAFNPFFNGTITGDIVIDVKDYTSYLDNYGTSRADVWEVTLPANSNFVKALIYVPYSYFNPYEGLNEDLNMFSTRFNDVEINPILLYRDQINFGSEADYGYGVLVYDVSQSIKEGSNSFALNKKSNIPFVYPSTLIYMYNTTGSKTIKEVYISNDADLLSFTDFNELNRESKVNSVFNVNSSGKMDAKLYLFAAGAQKGEGNVIFNNQLNEDVWDGNTNSTNLYALDITNSIADTNLISFVSTNSYLLALQQIIVITKEAPGDSGDEVMKATVIPTAVSTTYGSGKTFGIKVLDANKNPVANLKLTVKIFTGSKYVTKTLKTNAKGIATFTGASTLDIGNHKVEITSANAEYSISKTVSSIKVSKANTIVSAKKLTANYKKSKYFTVTVKNKATKKVVKGIIVKVKVFTGKKAKTYKIKTNAKGIAKLNTKKLKIGKHKVVISSGNNKYAINKKSTIKIKK</sequence>
<dbReference type="InterPro" id="IPR013783">
    <property type="entry name" value="Ig-like_fold"/>
</dbReference>
<dbReference type="RefSeq" id="WP_303738581.1">
    <property type="nucleotide sequence ID" value="NZ_SUTK01000010.1"/>
</dbReference>
<comment type="caution">
    <text evidence="2">The sequence shown here is derived from an EMBL/GenBank/DDBJ whole genome shotgun (WGS) entry which is preliminary data.</text>
</comment>
<feature type="domain" description="DUF3344" evidence="1">
    <location>
        <begin position="863"/>
        <end position="1128"/>
    </location>
</feature>
<feature type="domain" description="DUF3344" evidence="1">
    <location>
        <begin position="77"/>
        <end position="321"/>
    </location>
</feature>
<evidence type="ECO:0000313" key="2">
    <source>
        <dbReference type="EMBL" id="MBE6501474.1"/>
    </source>
</evidence>
<evidence type="ECO:0000313" key="3">
    <source>
        <dbReference type="Proteomes" id="UP000783037"/>
    </source>
</evidence>
<reference evidence="2" key="1">
    <citation type="submission" date="2019-04" db="EMBL/GenBank/DDBJ databases">
        <title>Evolution of Biomass-Degrading Anaerobic Consortia Revealed by Metagenomics.</title>
        <authorList>
            <person name="Peng X."/>
        </authorList>
    </citation>
    <scope>NUCLEOTIDE SEQUENCE</scope>
    <source>
        <strain evidence="2">SIG18</strain>
    </source>
</reference>